<dbReference type="AlphaFoldDB" id="A0A285T9Y5"/>
<organism evidence="1 2">
    <name type="scientific">Pseudobutyrivibrio ruminis DSM 9787</name>
    <dbReference type="NCBI Taxonomy" id="1123011"/>
    <lineage>
        <taxon>Bacteria</taxon>
        <taxon>Bacillati</taxon>
        <taxon>Bacillota</taxon>
        <taxon>Clostridia</taxon>
        <taxon>Lachnospirales</taxon>
        <taxon>Lachnospiraceae</taxon>
        <taxon>Pseudobutyrivibrio</taxon>
    </lineage>
</organism>
<name>A0A285T9Y5_9FIRM</name>
<proteinExistence type="predicted"/>
<gene>
    <name evidence="1" type="ORF">SAMN02910411_0529</name>
</gene>
<accession>A0A285T9Y5</accession>
<dbReference type="Proteomes" id="UP000219563">
    <property type="component" value="Unassembled WGS sequence"/>
</dbReference>
<evidence type="ECO:0000313" key="2">
    <source>
        <dbReference type="Proteomes" id="UP000219563"/>
    </source>
</evidence>
<dbReference type="RefSeq" id="WP_097077285.1">
    <property type="nucleotide sequence ID" value="NZ_OBMR01000016.1"/>
</dbReference>
<protein>
    <submittedName>
        <fullName evidence="1">Uncharacterized protein</fullName>
    </submittedName>
</protein>
<evidence type="ECO:0000313" key="1">
    <source>
        <dbReference type="EMBL" id="SOC17805.1"/>
    </source>
</evidence>
<reference evidence="1 2" key="1">
    <citation type="submission" date="2017-08" db="EMBL/GenBank/DDBJ databases">
        <authorList>
            <person name="de Groot N.N."/>
        </authorList>
    </citation>
    <scope>NUCLEOTIDE SEQUENCE [LARGE SCALE GENOMIC DNA]</scope>
    <source>
        <strain evidence="1 2">DSM 9787</strain>
    </source>
</reference>
<dbReference type="EMBL" id="OBMR01000016">
    <property type="protein sequence ID" value="SOC17805.1"/>
    <property type="molecule type" value="Genomic_DNA"/>
</dbReference>
<sequence length="305" mass="35669">MANNDNLLALTPETNSYYVNYPRDFVPYGTISNVDKFESFEFAYDMSYGKKGAHRAHRSGGSNVRAMGEIFINAFQGKLAEYALYRYYEKKNIYMKKPDTSVFKLGQWDSFDLECQGKHISVKSTKSYGNLLLLETADWNDEGEYKPNKESGASKYDYTVLVRFKPDGEDLMKQNKLLYQKDEEIPEDIKDILIEKIRNVNWTYDFPGFIFYTELVKMIRDKQILPKEAMLNGSTKMDAENYYYQTGKMHPLSDSFTLTERTETEHSSDLFERECPECGKKLHQKNSSFIEYWECDCGYKEPIEL</sequence>